<evidence type="ECO:0000256" key="1">
    <source>
        <dbReference type="SAM" id="Coils"/>
    </source>
</evidence>
<comment type="caution">
    <text evidence="3">The sequence shown here is derived from an EMBL/GenBank/DDBJ whole genome shotgun (WGS) entry which is preliminary data.</text>
</comment>
<organism evidence="3 4">
    <name type="scientific">Rossellomorea vietnamensis</name>
    <dbReference type="NCBI Taxonomy" id="218284"/>
    <lineage>
        <taxon>Bacteria</taxon>
        <taxon>Bacillati</taxon>
        <taxon>Bacillota</taxon>
        <taxon>Bacilli</taxon>
        <taxon>Bacillales</taxon>
        <taxon>Bacillaceae</taxon>
        <taxon>Rossellomorea</taxon>
    </lineage>
</organism>
<evidence type="ECO:0000256" key="2">
    <source>
        <dbReference type="SAM" id="Phobius"/>
    </source>
</evidence>
<evidence type="ECO:0000313" key="4">
    <source>
        <dbReference type="Proteomes" id="UP000325182"/>
    </source>
</evidence>
<keyword evidence="2" id="KW-0472">Membrane</keyword>
<protein>
    <submittedName>
        <fullName evidence="3">Uncharacterized protein</fullName>
    </submittedName>
</protein>
<feature type="transmembrane region" description="Helical" evidence="2">
    <location>
        <begin position="49"/>
        <end position="70"/>
    </location>
</feature>
<dbReference type="Proteomes" id="UP000325182">
    <property type="component" value="Unassembled WGS sequence"/>
</dbReference>
<gene>
    <name evidence="3" type="ORF">FZC84_16155</name>
</gene>
<accession>A0A5D4MB02</accession>
<keyword evidence="2" id="KW-1133">Transmembrane helix</keyword>
<keyword evidence="2" id="KW-0812">Transmembrane</keyword>
<name>A0A5D4MB02_9BACI</name>
<keyword evidence="1" id="KW-0175">Coiled coil</keyword>
<reference evidence="3 4" key="1">
    <citation type="submission" date="2019-08" db="EMBL/GenBank/DDBJ databases">
        <title>Bacillus genomes from the desert of Cuatro Cienegas, Coahuila.</title>
        <authorList>
            <person name="Olmedo-Alvarez G."/>
        </authorList>
    </citation>
    <scope>NUCLEOTIDE SEQUENCE [LARGE SCALE GENOMIC DNA]</scope>
    <source>
        <strain evidence="3 4">CH128b_4D</strain>
    </source>
</reference>
<dbReference type="RefSeq" id="WP_148954548.1">
    <property type="nucleotide sequence ID" value="NZ_VTEG01000013.1"/>
</dbReference>
<dbReference type="EMBL" id="VTEG01000013">
    <property type="protein sequence ID" value="TYR98150.1"/>
    <property type="molecule type" value="Genomic_DNA"/>
</dbReference>
<dbReference type="AlphaFoldDB" id="A0A5D4MB02"/>
<evidence type="ECO:0000313" key="3">
    <source>
        <dbReference type="EMBL" id="TYR98150.1"/>
    </source>
</evidence>
<proteinExistence type="predicted"/>
<sequence length="411" mass="47189">MDDKSFEKRMKKLNERYDSMSPKTDVSRVIQEIEKEHNPRREIRIVIHWPYAASFIGVLLIASILLVQMIGGESAGLLESGEQGELPAAEREELADEVESHYKVRRIQAIGILGLTEEGFQLTEMGSTAENYVSFNLQRLSDGDVKSQGVDFLGEVKESLDDMLRTPQQILFEVKGETLTTEEADQWVKEYFNAHRGLMRIYENEMQKYRQEWEREAADGQLESRDILTDRKNSYSDELIQLVEGATGNGISLTYSDTSRRFRADTDIEYITFVLSSGELPEVYLNVLKLKSLPGSLNGGVISTNWSSAGKNLLLYEEVLAGLPEDSEFREEFKMEYTALLRMYTKGSTAQPLFNKNGTLKEDIKESYEEILELHEHSETAVRILPYYQKLKENDFAEPDKWNDFHLQDEL</sequence>
<feature type="coiled-coil region" evidence="1">
    <location>
        <begin position="192"/>
        <end position="219"/>
    </location>
</feature>